<dbReference type="EMBL" id="EQ973910">
    <property type="protein sequence ID" value="EEF39197.1"/>
    <property type="molecule type" value="Genomic_DNA"/>
</dbReference>
<evidence type="ECO:0000313" key="1">
    <source>
        <dbReference type="EMBL" id="EEF39197.1"/>
    </source>
</evidence>
<dbReference type="InParanoid" id="B9SB06"/>
<proteinExistence type="predicted"/>
<dbReference type="Proteomes" id="UP000008311">
    <property type="component" value="Unassembled WGS sequence"/>
</dbReference>
<reference evidence="2" key="1">
    <citation type="journal article" date="2010" name="Nat. Biotechnol.">
        <title>Draft genome sequence of the oilseed species Ricinus communis.</title>
        <authorList>
            <person name="Chan A.P."/>
            <person name="Crabtree J."/>
            <person name="Zhao Q."/>
            <person name="Lorenzi H."/>
            <person name="Orvis J."/>
            <person name="Puiu D."/>
            <person name="Melake-Berhan A."/>
            <person name="Jones K.M."/>
            <person name="Redman J."/>
            <person name="Chen G."/>
            <person name="Cahoon E.B."/>
            <person name="Gedil M."/>
            <person name="Stanke M."/>
            <person name="Haas B.J."/>
            <person name="Wortman J.R."/>
            <person name="Fraser-Liggett C.M."/>
            <person name="Ravel J."/>
            <person name="Rabinowicz P.D."/>
        </authorList>
    </citation>
    <scope>NUCLEOTIDE SEQUENCE [LARGE SCALE GENOMIC DNA]</scope>
    <source>
        <strain evidence="2">cv. Hale</strain>
    </source>
</reference>
<organism evidence="1 2">
    <name type="scientific">Ricinus communis</name>
    <name type="common">Castor bean</name>
    <dbReference type="NCBI Taxonomy" id="3988"/>
    <lineage>
        <taxon>Eukaryota</taxon>
        <taxon>Viridiplantae</taxon>
        <taxon>Streptophyta</taxon>
        <taxon>Embryophyta</taxon>
        <taxon>Tracheophyta</taxon>
        <taxon>Spermatophyta</taxon>
        <taxon>Magnoliopsida</taxon>
        <taxon>eudicotyledons</taxon>
        <taxon>Gunneridae</taxon>
        <taxon>Pentapetalae</taxon>
        <taxon>rosids</taxon>
        <taxon>fabids</taxon>
        <taxon>Malpighiales</taxon>
        <taxon>Euphorbiaceae</taxon>
        <taxon>Acalyphoideae</taxon>
        <taxon>Acalypheae</taxon>
        <taxon>Ricinus</taxon>
    </lineage>
</organism>
<keyword evidence="2" id="KW-1185">Reference proteome</keyword>
<dbReference type="AlphaFoldDB" id="B9SB06"/>
<protein>
    <submittedName>
        <fullName evidence="1">Uncharacterized protein</fullName>
    </submittedName>
</protein>
<sequence>MSGSGFTNLEGTVLLSVATDPGAASIGWIVRNSEATLLLATQSSFKVSLILEYKGGSQLAQREAH</sequence>
<evidence type="ECO:0000313" key="2">
    <source>
        <dbReference type="Proteomes" id="UP000008311"/>
    </source>
</evidence>
<gene>
    <name evidence="1" type="ORF">RCOM_1335950</name>
</gene>
<accession>B9SB06</accession>
<name>B9SB06_RICCO</name>